<reference evidence="1" key="1">
    <citation type="submission" date="2014-11" db="EMBL/GenBank/DDBJ databases">
        <authorList>
            <person name="Amaro Gonzalez C."/>
        </authorList>
    </citation>
    <scope>NUCLEOTIDE SEQUENCE</scope>
</reference>
<protein>
    <submittedName>
        <fullName evidence="1">Uncharacterized protein</fullName>
    </submittedName>
</protein>
<dbReference type="AlphaFoldDB" id="A0A0E9W8K3"/>
<accession>A0A0E9W8K3</accession>
<reference evidence="1" key="2">
    <citation type="journal article" date="2015" name="Fish Shellfish Immunol.">
        <title>Early steps in the European eel (Anguilla anguilla)-Vibrio vulnificus interaction in the gills: Role of the RtxA13 toxin.</title>
        <authorList>
            <person name="Callol A."/>
            <person name="Pajuelo D."/>
            <person name="Ebbesson L."/>
            <person name="Teles M."/>
            <person name="MacKenzie S."/>
            <person name="Amaro C."/>
        </authorList>
    </citation>
    <scope>NUCLEOTIDE SEQUENCE</scope>
</reference>
<proteinExistence type="predicted"/>
<sequence length="53" mass="6018">MSACFAIAERATILKVRYLEEEAYLLSHLGIETWAVCVCVCPNRIVSQCKRKT</sequence>
<dbReference type="EMBL" id="GBXM01021880">
    <property type="protein sequence ID" value="JAH86697.1"/>
    <property type="molecule type" value="Transcribed_RNA"/>
</dbReference>
<name>A0A0E9W8K3_ANGAN</name>
<organism evidence="1">
    <name type="scientific">Anguilla anguilla</name>
    <name type="common">European freshwater eel</name>
    <name type="synonym">Muraena anguilla</name>
    <dbReference type="NCBI Taxonomy" id="7936"/>
    <lineage>
        <taxon>Eukaryota</taxon>
        <taxon>Metazoa</taxon>
        <taxon>Chordata</taxon>
        <taxon>Craniata</taxon>
        <taxon>Vertebrata</taxon>
        <taxon>Euteleostomi</taxon>
        <taxon>Actinopterygii</taxon>
        <taxon>Neopterygii</taxon>
        <taxon>Teleostei</taxon>
        <taxon>Anguilliformes</taxon>
        <taxon>Anguillidae</taxon>
        <taxon>Anguilla</taxon>
    </lineage>
</organism>
<evidence type="ECO:0000313" key="1">
    <source>
        <dbReference type="EMBL" id="JAH86697.1"/>
    </source>
</evidence>